<reference evidence="2" key="1">
    <citation type="submission" date="2022-04" db="EMBL/GenBank/DDBJ databases">
        <title>Desulfatitalea alkaliphila sp. nov., a novel anaerobic sulfate-reducing bacterium isolated from terrestrial mud volcano, Taman Peninsula, Russia.</title>
        <authorList>
            <person name="Khomyakova M.A."/>
            <person name="Merkel A.Y."/>
            <person name="Slobodkin A.I."/>
        </authorList>
    </citation>
    <scope>NUCLEOTIDE SEQUENCE</scope>
    <source>
        <strain evidence="2">M08but</strain>
    </source>
</reference>
<protein>
    <submittedName>
        <fullName evidence="2">Alpha/beta hydrolase</fullName>
    </submittedName>
</protein>
<dbReference type="Gene3D" id="3.40.50.1820">
    <property type="entry name" value="alpha/beta hydrolase"/>
    <property type="match status" value="1"/>
</dbReference>
<accession>A0AA41UJ67</accession>
<dbReference type="SUPFAM" id="SSF53474">
    <property type="entry name" value="alpha/beta-Hydrolases"/>
    <property type="match status" value="1"/>
</dbReference>
<dbReference type="InterPro" id="IPR050471">
    <property type="entry name" value="AB_hydrolase"/>
</dbReference>
<dbReference type="AlphaFoldDB" id="A0AA41UJ67"/>
<keyword evidence="3" id="KW-1185">Reference proteome</keyword>
<sequence>MPEITHGNLQMYYESHGHGDALILIRGLGSNADHWYPQLPDLSGHFRVITFDNRGIARSSDPGGAFTIKDMAEDTIGLMDALGIKQAHILGVSMGGMIAQEMAIAYPQRVRGLILVVTHCGGKHQVVADDSVRRKLQGMVAEGTLEARADAIDAFFASETIEKRPQVVQTFANVSMQHPAGPGILQRQLEAVAGHDTYDRLERIKAPALVLAGEQDALIPPANAGILADRIPNADLRLVPGGGHQILVEQSQLCNQAIVAFLMVR</sequence>
<dbReference type="EMBL" id="JALJRB010000014">
    <property type="protein sequence ID" value="MCJ8501555.1"/>
    <property type="molecule type" value="Genomic_DNA"/>
</dbReference>
<evidence type="ECO:0000313" key="3">
    <source>
        <dbReference type="Proteomes" id="UP001165427"/>
    </source>
</evidence>
<dbReference type="PANTHER" id="PTHR43433">
    <property type="entry name" value="HYDROLASE, ALPHA/BETA FOLD FAMILY PROTEIN"/>
    <property type="match status" value="1"/>
</dbReference>
<dbReference type="GO" id="GO:0004806">
    <property type="term" value="F:triacylglycerol lipase activity"/>
    <property type="evidence" value="ECO:0007669"/>
    <property type="project" value="TreeGrafter"/>
</dbReference>
<name>A0AA41UJ67_9BACT</name>
<dbReference type="Proteomes" id="UP001165427">
    <property type="component" value="Unassembled WGS sequence"/>
</dbReference>
<feature type="domain" description="AB hydrolase-1" evidence="1">
    <location>
        <begin position="21"/>
        <end position="249"/>
    </location>
</feature>
<dbReference type="InterPro" id="IPR000073">
    <property type="entry name" value="AB_hydrolase_1"/>
</dbReference>
<dbReference type="PANTHER" id="PTHR43433:SF5">
    <property type="entry name" value="AB HYDROLASE-1 DOMAIN-CONTAINING PROTEIN"/>
    <property type="match status" value="1"/>
</dbReference>
<comment type="caution">
    <text evidence="2">The sequence shown here is derived from an EMBL/GenBank/DDBJ whole genome shotgun (WGS) entry which is preliminary data.</text>
</comment>
<dbReference type="InterPro" id="IPR029058">
    <property type="entry name" value="AB_hydrolase_fold"/>
</dbReference>
<dbReference type="GO" id="GO:0046503">
    <property type="term" value="P:glycerolipid catabolic process"/>
    <property type="evidence" value="ECO:0007669"/>
    <property type="project" value="TreeGrafter"/>
</dbReference>
<keyword evidence="2" id="KW-0378">Hydrolase</keyword>
<dbReference type="PRINTS" id="PR00111">
    <property type="entry name" value="ABHYDROLASE"/>
</dbReference>
<gene>
    <name evidence="2" type="ORF">MRX98_13290</name>
</gene>
<proteinExistence type="predicted"/>
<organism evidence="2 3">
    <name type="scientific">Desulfatitalea alkaliphila</name>
    <dbReference type="NCBI Taxonomy" id="2929485"/>
    <lineage>
        <taxon>Bacteria</taxon>
        <taxon>Pseudomonadati</taxon>
        <taxon>Thermodesulfobacteriota</taxon>
        <taxon>Desulfobacteria</taxon>
        <taxon>Desulfobacterales</taxon>
        <taxon>Desulfosarcinaceae</taxon>
        <taxon>Desulfatitalea</taxon>
    </lineage>
</organism>
<dbReference type="RefSeq" id="WP_246909583.1">
    <property type="nucleotide sequence ID" value="NZ_JALJRB010000014.1"/>
</dbReference>
<evidence type="ECO:0000259" key="1">
    <source>
        <dbReference type="Pfam" id="PF00561"/>
    </source>
</evidence>
<evidence type="ECO:0000313" key="2">
    <source>
        <dbReference type="EMBL" id="MCJ8501555.1"/>
    </source>
</evidence>
<dbReference type="Pfam" id="PF00561">
    <property type="entry name" value="Abhydrolase_1"/>
    <property type="match status" value="1"/>
</dbReference>